<dbReference type="PANTHER" id="PTHR11257">
    <property type="entry name" value="CHEMOSENSORY PROTEIN-RELATED"/>
    <property type="match status" value="1"/>
</dbReference>
<name>A0ABD0YEY6_9HEMI</name>
<dbReference type="Proteomes" id="UP001558652">
    <property type="component" value="Unassembled WGS sequence"/>
</dbReference>
<evidence type="ECO:0000256" key="1">
    <source>
        <dbReference type="SAM" id="SignalP"/>
    </source>
</evidence>
<accession>A0ABD0YEY6</accession>
<dbReference type="AlphaFoldDB" id="A0ABD0YEY6"/>
<reference evidence="2 3" key="1">
    <citation type="submission" date="2024-07" db="EMBL/GenBank/DDBJ databases">
        <title>Chromosome-level genome assembly of the water stick insect Ranatra chinensis (Heteroptera: Nepidae).</title>
        <authorList>
            <person name="Liu X."/>
        </authorList>
    </citation>
    <scope>NUCLEOTIDE SEQUENCE [LARGE SCALE GENOMIC DNA]</scope>
    <source>
        <strain evidence="2">Cailab_2021Rc</strain>
        <tissue evidence="2">Muscle</tissue>
    </source>
</reference>
<dbReference type="SUPFAM" id="SSF100910">
    <property type="entry name" value="Chemosensory protein Csp2"/>
    <property type="match status" value="1"/>
</dbReference>
<protein>
    <submittedName>
        <fullName evidence="2">Uncharacterized protein</fullName>
    </submittedName>
</protein>
<dbReference type="Gene3D" id="1.10.2080.10">
    <property type="entry name" value="Insect odorant-binding protein A10/Ejaculatory bulb-specific protein 3"/>
    <property type="match status" value="1"/>
</dbReference>
<keyword evidence="3" id="KW-1185">Reference proteome</keyword>
<dbReference type="PANTHER" id="PTHR11257:SF13">
    <property type="entry name" value="GEO07322P1"/>
    <property type="match status" value="1"/>
</dbReference>
<proteinExistence type="predicted"/>
<evidence type="ECO:0000313" key="2">
    <source>
        <dbReference type="EMBL" id="KAL1116863.1"/>
    </source>
</evidence>
<organism evidence="2 3">
    <name type="scientific">Ranatra chinensis</name>
    <dbReference type="NCBI Taxonomy" id="642074"/>
    <lineage>
        <taxon>Eukaryota</taxon>
        <taxon>Metazoa</taxon>
        <taxon>Ecdysozoa</taxon>
        <taxon>Arthropoda</taxon>
        <taxon>Hexapoda</taxon>
        <taxon>Insecta</taxon>
        <taxon>Pterygota</taxon>
        <taxon>Neoptera</taxon>
        <taxon>Paraneoptera</taxon>
        <taxon>Hemiptera</taxon>
        <taxon>Heteroptera</taxon>
        <taxon>Panheteroptera</taxon>
        <taxon>Nepomorpha</taxon>
        <taxon>Nepidae</taxon>
        <taxon>Ranatrinae</taxon>
        <taxon>Ranatra</taxon>
    </lineage>
</organism>
<feature type="chain" id="PRO_5044852473" evidence="1">
    <location>
        <begin position="25"/>
        <end position="132"/>
    </location>
</feature>
<dbReference type="InterPro" id="IPR036682">
    <property type="entry name" value="OS_D_A10/PebIII_sf"/>
</dbReference>
<dbReference type="Pfam" id="PF03392">
    <property type="entry name" value="OS-D"/>
    <property type="match status" value="1"/>
</dbReference>
<comment type="caution">
    <text evidence="2">The sequence shown here is derived from an EMBL/GenBank/DDBJ whole genome shotgun (WGS) entry which is preliminary data.</text>
</comment>
<gene>
    <name evidence="2" type="ORF">AAG570_005332</name>
</gene>
<evidence type="ECO:0000313" key="3">
    <source>
        <dbReference type="Proteomes" id="UP001558652"/>
    </source>
</evidence>
<sequence>MTLRMASSRPALVVLATLAVVLLADQETSDIYKTIIEDVDVDTIINNERVLNFYLKCFFNTGPCSTLAQNMKDKIPEVISTVCGKCTDKQKDIFKQGLKKFIAKRPEDWSTMLKIYDPDGTYWPKVQSFLNQ</sequence>
<keyword evidence="1" id="KW-0732">Signal</keyword>
<dbReference type="InterPro" id="IPR005055">
    <property type="entry name" value="A10/PebIII"/>
</dbReference>
<feature type="signal peptide" evidence="1">
    <location>
        <begin position="1"/>
        <end position="24"/>
    </location>
</feature>
<dbReference type="EMBL" id="JBFDAA010000017">
    <property type="protein sequence ID" value="KAL1116863.1"/>
    <property type="molecule type" value="Genomic_DNA"/>
</dbReference>